<feature type="region of interest" description="Disordered" evidence="1">
    <location>
        <begin position="24"/>
        <end position="49"/>
    </location>
</feature>
<accession>V6LRS5</accession>
<gene>
    <name evidence="2" type="ORF">SS50377_12998</name>
    <name evidence="4" type="ORF">SS50377_27285</name>
    <name evidence="5" type="ORF">SS50377_27289</name>
    <name evidence="3" type="ORF">SS50377_28821</name>
</gene>
<evidence type="ECO:0000313" key="5">
    <source>
        <dbReference type="EMBL" id="KAH0570995.1"/>
    </source>
</evidence>
<dbReference type="EMBL" id="KI546054">
    <property type="protein sequence ID" value="EST46963.1"/>
    <property type="molecule type" value="Genomic_DNA"/>
</dbReference>
<evidence type="ECO:0000313" key="2">
    <source>
        <dbReference type="EMBL" id="EST46963.1"/>
    </source>
</evidence>
<dbReference type="EMBL" id="AUWU02000007">
    <property type="protein sequence ID" value="KAH0570995.1"/>
    <property type="molecule type" value="Genomic_DNA"/>
</dbReference>
<dbReference type="VEuPathDB" id="GiardiaDB:SS50377_27289"/>
<dbReference type="VEuPathDB" id="GiardiaDB:SS50377_27285"/>
<reference evidence="2 3" key="1">
    <citation type="journal article" date="2014" name="PLoS Genet.">
        <title>The Genome of Spironucleus salmonicida Highlights a Fish Pathogen Adapted to Fluctuating Environments.</title>
        <authorList>
            <person name="Xu F."/>
            <person name="Jerlstrom-Hultqvist J."/>
            <person name="Einarsson E."/>
            <person name="Astvaldsson A."/>
            <person name="Svard S.G."/>
            <person name="Andersson J.O."/>
        </authorList>
    </citation>
    <scope>NUCLEOTIDE SEQUENCE</scope>
    <source>
        <strain evidence="3">ATCC 50377</strain>
    </source>
</reference>
<sequence length="77" mass="8726">MYQNEIRKNSSSLLMLGSAGLTTEGGIEQRRGKQQAQVRQREDGQAGREQRERALLDFAALLDSEESLEVYERLALE</sequence>
<reference evidence="3" key="2">
    <citation type="submission" date="2020-12" db="EMBL/GenBank/DDBJ databases">
        <title>New Spironucleus salmonicida genome in near-complete chromosomes.</title>
        <authorList>
            <person name="Xu F."/>
            <person name="Kurt Z."/>
            <person name="Jimenez-Gonzalez A."/>
            <person name="Astvaldsson A."/>
            <person name="Andersson J.O."/>
            <person name="Svard S.G."/>
        </authorList>
    </citation>
    <scope>NUCLEOTIDE SEQUENCE</scope>
    <source>
        <strain evidence="3">ATCC 50377</strain>
    </source>
</reference>
<evidence type="ECO:0000313" key="4">
    <source>
        <dbReference type="EMBL" id="KAH0570991.1"/>
    </source>
</evidence>
<evidence type="ECO:0000313" key="6">
    <source>
        <dbReference type="Proteomes" id="UP000018208"/>
    </source>
</evidence>
<proteinExistence type="predicted"/>
<feature type="compositionally biased region" description="Basic and acidic residues" evidence="1">
    <location>
        <begin position="39"/>
        <end position="49"/>
    </location>
</feature>
<dbReference type="EMBL" id="AUWU02000007">
    <property type="protein sequence ID" value="KAH0570991.1"/>
    <property type="molecule type" value="Genomic_DNA"/>
</dbReference>
<keyword evidence="6" id="KW-1185">Reference proteome</keyword>
<dbReference type="VEuPathDB" id="GiardiaDB:SS50377_28821"/>
<name>V6LRS5_9EUKA</name>
<evidence type="ECO:0000256" key="1">
    <source>
        <dbReference type="SAM" id="MobiDB-lite"/>
    </source>
</evidence>
<protein>
    <submittedName>
        <fullName evidence="2">Uncharacterized protein</fullName>
    </submittedName>
</protein>
<dbReference type="Proteomes" id="UP000018208">
    <property type="component" value="Unassembled WGS sequence"/>
</dbReference>
<organism evidence="2">
    <name type="scientific">Spironucleus salmonicida</name>
    <dbReference type="NCBI Taxonomy" id="348837"/>
    <lineage>
        <taxon>Eukaryota</taxon>
        <taxon>Metamonada</taxon>
        <taxon>Diplomonadida</taxon>
        <taxon>Hexamitidae</taxon>
        <taxon>Hexamitinae</taxon>
        <taxon>Spironucleus</taxon>
    </lineage>
</organism>
<dbReference type="AlphaFoldDB" id="V6LRS5"/>
<dbReference type="EMBL" id="AUWU02000032">
    <property type="protein sequence ID" value="KAH0569307.1"/>
    <property type="molecule type" value="Genomic_DNA"/>
</dbReference>
<evidence type="ECO:0000313" key="3">
    <source>
        <dbReference type="EMBL" id="KAH0569307.1"/>
    </source>
</evidence>